<sequence length="308" mass="33507">MSTLTSTARSRAAATDTAPARAVGPSRRRAARGWLFLLPLLALNALVIGAPGLMSVYYSFTDWSGIGPAQFVGMDNYLRLFSDGAFLQALLNNLWWTVFFLLVPISIALAGAFLLSRTTRGQVIYRVVFFVPYTLATIVVASIWSNIYSPEYGLTAVLGLDINLLGDPDTALASVAVANTWQWWGYLMVIFLSAMSSVNPSLYEAARLDGASGWQQFVHITIPGIRPTLVFMALMTVIWSFLVFDYIYIMTGGGPAGATEVVGTLLYTTAFSTYEAGYAAAMGIVLALISVVMVGGYLGLRRWRGWEV</sequence>
<accession>A0ABP8LMC1</accession>
<keyword evidence="4 7" id="KW-0812">Transmembrane</keyword>
<evidence type="ECO:0000259" key="9">
    <source>
        <dbReference type="PROSITE" id="PS50928"/>
    </source>
</evidence>
<feature type="transmembrane region" description="Helical" evidence="7">
    <location>
        <begin position="123"/>
        <end position="144"/>
    </location>
</feature>
<proteinExistence type="inferred from homology"/>
<evidence type="ECO:0000256" key="6">
    <source>
        <dbReference type="ARBA" id="ARBA00023136"/>
    </source>
</evidence>
<evidence type="ECO:0000256" key="4">
    <source>
        <dbReference type="ARBA" id="ARBA00022692"/>
    </source>
</evidence>
<name>A0ABP8LMC1_9MICO</name>
<evidence type="ECO:0000313" key="11">
    <source>
        <dbReference type="Proteomes" id="UP001500622"/>
    </source>
</evidence>
<feature type="transmembrane region" description="Helical" evidence="7">
    <location>
        <begin position="276"/>
        <end position="300"/>
    </location>
</feature>
<evidence type="ECO:0000256" key="7">
    <source>
        <dbReference type="RuleBase" id="RU363032"/>
    </source>
</evidence>
<dbReference type="InterPro" id="IPR000515">
    <property type="entry name" value="MetI-like"/>
</dbReference>
<feature type="transmembrane region" description="Helical" evidence="7">
    <location>
        <begin position="94"/>
        <end position="116"/>
    </location>
</feature>
<organism evidence="10 11">
    <name type="scientific">Georgenia halophila</name>
    <dbReference type="NCBI Taxonomy" id="620889"/>
    <lineage>
        <taxon>Bacteria</taxon>
        <taxon>Bacillati</taxon>
        <taxon>Actinomycetota</taxon>
        <taxon>Actinomycetes</taxon>
        <taxon>Micrococcales</taxon>
        <taxon>Bogoriellaceae</taxon>
        <taxon>Georgenia</taxon>
    </lineage>
</organism>
<evidence type="ECO:0000313" key="10">
    <source>
        <dbReference type="EMBL" id="GAA4431688.1"/>
    </source>
</evidence>
<comment type="similarity">
    <text evidence="7">Belongs to the binding-protein-dependent transport system permease family.</text>
</comment>
<dbReference type="Gene3D" id="1.10.3720.10">
    <property type="entry name" value="MetI-like"/>
    <property type="match status" value="1"/>
</dbReference>
<dbReference type="SUPFAM" id="SSF161098">
    <property type="entry name" value="MetI-like"/>
    <property type="match status" value="1"/>
</dbReference>
<reference evidence="11" key="1">
    <citation type="journal article" date="2019" name="Int. J. Syst. Evol. Microbiol.">
        <title>The Global Catalogue of Microorganisms (GCM) 10K type strain sequencing project: providing services to taxonomists for standard genome sequencing and annotation.</title>
        <authorList>
            <consortium name="The Broad Institute Genomics Platform"/>
            <consortium name="The Broad Institute Genome Sequencing Center for Infectious Disease"/>
            <person name="Wu L."/>
            <person name="Ma J."/>
        </authorList>
    </citation>
    <scope>NUCLEOTIDE SEQUENCE [LARGE SCALE GENOMIC DNA]</scope>
    <source>
        <strain evidence="11">JCM 17810</strain>
    </source>
</reference>
<dbReference type="EMBL" id="BAABGN010000013">
    <property type="protein sequence ID" value="GAA4431688.1"/>
    <property type="molecule type" value="Genomic_DNA"/>
</dbReference>
<dbReference type="RefSeq" id="WP_345218158.1">
    <property type="nucleotide sequence ID" value="NZ_BAABGN010000013.1"/>
</dbReference>
<dbReference type="CDD" id="cd06261">
    <property type="entry name" value="TM_PBP2"/>
    <property type="match status" value="1"/>
</dbReference>
<dbReference type="PANTHER" id="PTHR30193:SF41">
    <property type="entry name" value="DIACETYLCHITOBIOSE UPTAKE SYSTEM PERMEASE PROTEIN NGCF"/>
    <property type="match status" value="1"/>
</dbReference>
<comment type="caution">
    <text evidence="10">The sequence shown here is derived from an EMBL/GenBank/DDBJ whole genome shotgun (WGS) entry which is preliminary data.</text>
</comment>
<feature type="transmembrane region" description="Helical" evidence="7">
    <location>
        <begin position="224"/>
        <end position="249"/>
    </location>
</feature>
<protein>
    <submittedName>
        <fullName evidence="10">Sugar ABC transporter permease</fullName>
    </submittedName>
</protein>
<dbReference type="PANTHER" id="PTHR30193">
    <property type="entry name" value="ABC TRANSPORTER PERMEASE PROTEIN"/>
    <property type="match status" value="1"/>
</dbReference>
<evidence type="ECO:0000256" key="1">
    <source>
        <dbReference type="ARBA" id="ARBA00004651"/>
    </source>
</evidence>
<keyword evidence="11" id="KW-1185">Reference proteome</keyword>
<evidence type="ECO:0000256" key="3">
    <source>
        <dbReference type="ARBA" id="ARBA00022475"/>
    </source>
</evidence>
<dbReference type="Proteomes" id="UP001500622">
    <property type="component" value="Unassembled WGS sequence"/>
</dbReference>
<dbReference type="PROSITE" id="PS50928">
    <property type="entry name" value="ABC_TM1"/>
    <property type="match status" value="1"/>
</dbReference>
<feature type="transmembrane region" description="Helical" evidence="7">
    <location>
        <begin position="34"/>
        <end position="58"/>
    </location>
</feature>
<feature type="domain" description="ABC transmembrane type-1" evidence="9">
    <location>
        <begin position="90"/>
        <end position="297"/>
    </location>
</feature>
<keyword evidence="5 7" id="KW-1133">Transmembrane helix</keyword>
<keyword evidence="6 7" id="KW-0472">Membrane</keyword>
<feature type="region of interest" description="Disordered" evidence="8">
    <location>
        <begin position="1"/>
        <end position="24"/>
    </location>
</feature>
<dbReference type="Pfam" id="PF00528">
    <property type="entry name" value="BPD_transp_1"/>
    <property type="match status" value="1"/>
</dbReference>
<keyword evidence="3" id="KW-1003">Cell membrane</keyword>
<dbReference type="InterPro" id="IPR051393">
    <property type="entry name" value="ABC_transporter_permease"/>
</dbReference>
<gene>
    <name evidence="10" type="ORF">GCM10023169_36490</name>
</gene>
<evidence type="ECO:0000256" key="5">
    <source>
        <dbReference type="ARBA" id="ARBA00022989"/>
    </source>
</evidence>
<evidence type="ECO:0000256" key="2">
    <source>
        <dbReference type="ARBA" id="ARBA00022448"/>
    </source>
</evidence>
<comment type="subcellular location">
    <subcellularLocation>
        <location evidence="1 7">Cell membrane</location>
        <topology evidence="1 7">Multi-pass membrane protein</topology>
    </subcellularLocation>
</comment>
<keyword evidence="2 7" id="KW-0813">Transport</keyword>
<evidence type="ECO:0000256" key="8">
    <source>
        <dbReference type="SAM" id="MobiDB-lite"/>
    </source>
</evidence>
<feature type="compositionally biased region" description="Low complexity" evidence="8">
    <location>
        <begin position="1"/>
        <end position="22"/>
    </location>
</feature>
<feature type="transmembrane region" description="Helical" evidence="7">
    <location>
        <begin position="183"/>
        <end position="203"/>
    </location>
</feature>
<dbReference type="InterPro" id="IPR035906">
    <property type="entry name" value="MetI-like_sf"/>
</dbReference>